<dbReference type="GO" id="GO:0045727">
    <property type="term" value="P:positive regulation of translation"/>
    <property type="evidence" value="ECO:0007669"/>
    <property type="project" value="TreeGrafter"/>
</dbReference>
<feature type="domain" description="UPF3" evidence="6">
    <location>
        <begin position="33"/>
        <end position="193"/>
    </location>
</feature>
<dbReference type="GeneID" id="6014473"/>
<dbReference type="InterPro" id="IPR005120">
    <property type="entry name" value="UPF3_dom"/>
</dbReference>
<feature type="compositionally biased region" description="Low complexity" evidence="5">
    <location>
        <begin position="275"/>
        <end position="324"/>
    </location>
</feature>
<evidence type="ECO:0000256" key="2">
    <source>
        <dbReference type="ARBA" id="ARBA00005991"/>
    </source>
</evidence>
<dbReference type="GO" id="GO:0003729">
    <property type="term" value="F:mRNA binding"/>
    <property type="evidence" value="ECO:0007669"/>
    <property type="project" value="TreeGrafter"/>
</dbReference>
<dbReference type="VEuPathDB" id="FungiDB:CC1G_10331"/>
<dbReference type="EMBL" id="AACS02000006">
    <property type="protein sequence ID" value="EAU83926.1"/>
    <property type="molecule type" value="Genomic_DNA"/>
</dbReference>
<dbReference type="GO" id="GO:0000184">
    <property type="term" value="P:nuclear-transcribed mRNA catabolic process, nonsense-mediated decay"/>
    <property type="evidence" value="ECO:0007669"/>
    <property type="project" value="UniProtKB-KW"/>
</dbReference>
<evidence type="ECO:0000313" key="8">
    <source>
        <dbReference type="Proteomes" id="UP000001861"/>
    </source>
</evidence>
<dbReference type="GO" id="GO:0005730">
    <property type="term" value="C:nucleolus"/>
    <property type="evidence" value="ECO:0007669"/>
    <property type="project" value="TreeGrafter"/>
</dbReference>
<feature type="region of interest" description="Disordered" evidence="5">
    <location>
        <begin position="1"/>
        <end position="35"/>
    </location>
</feature>
<dbReference type="PANTHER" id="PTHR13112">
    <property type="entry name" value="UPF3 REGULATOR OF NONSENSE TRANSCRIPTS-LIKE PROTEIN"/>
    <property type="match status" value="1"/>
</dbReference>
<dbReference type="InterPro" id="IPR035979">
    <property type="entry name" value="RBD_domain_sf"/>
</dbReference>
<dbReference type="InParanoid" id="A8P0K1"/>
<dbReference type="InterPro" id="IPR012677">
    <property type="entry name" value="Nucleotide-bd_a/b_plait_sf"/>
</dbReference>
<dbReference type="eggNOG" id="KOG1295">
    <property type="taxonomic scope" value="Eukaryota"/>
</dbReference>
<feature type="compositionally biased region" description="Polar residues" evidence="5">
    <location>
        <begin position="461"/>
        <end position="470"/>
    </location>
</feature>
<gene>
    <name evidence="7" type="ORF">CC1G_10331</name>
</gene>
<feature type="compositionally biased region" description="Basic and acidic residues" evidence="5">
    <location>
        <begin position="14"/>
        <end position="26"/>
    </location>
</feature>
<reference evidence="7 8" key="1">
    <citation type="journal article" date="2010" name="Proc. Natl. Acad. Sci. U.S.A.">
        <title>Insights into evolution of multicellular fungi from the assembled chromosomes of the mushroom Coprinopsis cinerea (Coprinus cinereus).</title>
        <authorList>
            <person name="Stajich J.E."/>
            <person name="Wilke S.K."/>
            <person name="Ahren D."/>
            <person name="Au C.H."/>
            <person name="Birren B.W."/>
            <person name="Borodovsky M."/>
            <person name="Burns C."/>
            <person name="Canback B."/>
            <person name="Casselton L.A."/>
            <person name="Cheng C.K."/>
            <person name="Deng J."/>
            <person name="Dietrich F.S."/>
            <person name="Fargo D.C."/>
            <person name="Farman M.L."/>
            <person name="Gathman A.C."/>
            <person name="Goldberg J."/>
            <person name="Guigo R."/>
            <person name="Hoegger P.J."/>
            <person name="Hooker J.B."/>
            <person name="Huggins A."/>
            <person name="James T.Y."/>
            <person name="Kamada T."/>
            <person name="Kilaru S."/>
            <person name="Kodira C."/>
            <person name="Kues U."/>
            <person name="Kupfer D."/>
            <person name="Kwan H.S."/>
            <person name="Lomsadze A."/>
            <person name="Li W."/>
            <person name="Lilly W.W."/>
            <person name="Ma L.J."/>
            <person name="Mackey A.J."/>
            <person name="Manning G."/>
            <person name="Martin F."/>
            <person name="Muraguchi H."/>
            <person name="Natvig D.O."/>
            <person name="Palmerini H."/>
            <person name="Ramesh M.A."/>
            <person name="Rehmeyer C.J."/>
            <person name="Roe B.A."/>
            <person name="Shenoy N."/>
            <person name="Stanke M."/>
            <person name="Ter-Hovhannisyan V."/>
            <person name="Tunlid A."/>
            <person name="Velagapudi R."/>
            <person name="Vision T.J."/>
            <person name="Zeng Q."/>
            <person name="Zolan M.E."/>
            <person name="Pukkila P.J."/>
        </authorList>
    </citation>
    <scope>NUCLEOTIDE SEQUENCE [LARGE SCALE GENOMIC DNA]</scope>
    <source>
        <strain evidence="8">Okayama-7 / 130 / ATCC MYA-4618 / FGSC 9003</strain>
    </source>
</reference>
<comment type="caution">
    <text evidence="7">The sequence shown here is derived from an EMBL/GenBank/DDBJ whole genome shotgun (WGS) entry which is preliminary data.</text>
</comment>
<feature type="compositionally biased region" description="Pro residues" evidence="5">
    <location>
        <begin position="419"/>
        <end position="431"/>
    </location>
</feature>
<feature type="compositionally biased region" description="Low complexity" evidence="5">
    <location>
        <begin position="402"/>
        <end position="418"/>
    </location>
</feature>
<feature type="compositionally biased region" description="Low complexity" evidence="5">
    <location>
        <begin position="338"/>
        <end position="367"/>
    </location>
</feature>
<evidence type="ECO:0000256" key="1">
    <source>
        <dbReference type="ARBA" id="ARBA00004123"/>
    </source>
</evidence>
<dbReference type="OMA" id="QYKPGKV"/>
<dbReference type="CDD" id="cd12455">
    <property type="entry name" value="RRM_like_Smg4_UPF3"/>
    <property type="match status" value="1"/>
</dbReference>
<organism evidence="7 8">
    <name type="scientific">Coprinopsis cinerea (strain Okayama-7 / 130 / ATCC MYA-4618 / FGSC 9003)</name>
    <name type="common">Inky cap fungus</name>
    <name type="synonym">Hormographiella aspergillata</name>
    <dbReference type="NCBI Taxonomy" id="240176"/>
    <lineage>
        <taxon>Eukaryota</taxon>
        <taxon>Fungi</taxon>
        <taxon>Dikarya</taxon>
        <taxon>Basidiomycota</taxon>
        <taxon>Agaricomycotina</taxon>
        <taxon>Agaricomycetes</taxon>
        <taxon>Agaricomycetidae</taxon>
        <taxon>Agaricales</taxon>
        <taxon>Agaricineae</taxon>
        <taxon>Psathyrellaceae</taxon>
        <taxon>Coprinopsis</taxon>
    </lineage>
</organism>
<protein>
    <recommendedName>
        <fullName evidence="6">UPF3 domain-containing protein</fullName>
    </recommendedName>
</protein>
<dbReference type="GO" id="GO:0005737">
    <property type="term" value="C:cytoplasm"/>
    <property type="evidence" value="ECO:0007669"/>
    <property type="project" value="TreeGrafter"/>
</dbReference>
<dbReference type="Gene3D" id="3.30.70.330">
    <property type="match status" value="1"/>
</dbReference>
<evidence type="ECO:0000256" key="3">
    <source>
        <dbReference type="ARBA" id="ARBA00023161"/>
    </source>
</evidence>
<evidence type="ECO:0000256" key="5">
    <source>
        <dbReference type="SAM" id="MobiDB-lite"/>
    </source>
</evidence>
<sequence length="602" mass="63609">MSPPAAQGQLPTKSKKEKERERREKAAQQQSNERLKTVVRRLPPNLPEDIFWQTVKPWVTEETATWKVYYPGKFKKRDNKENIPSRAYIAFKNEELLATFSREFDGHLFKDKAGNESYAIVEFAPYQKVPSEKRKPDTKNATIEKDDDYISFIESLNAATNTEPVTIDALLAATRPPSPPKTTPLLEALKAEKSAQKDKEAILRNHAHYKDQANLAAVTGVTTSSSRKEEKKKAQAAAIQAAQAQAAKQVVASAGGGTPATPSKKGKKGREAKEAAPAQKGSAPGKAANGPAEGKAAKPAPSAKQSRQQKAAAKAAEAAASNAAHTPQVTIAQPPKPQTAANAAPAATPAASGSSSSTAQTGGDAAPTPAPARRPRAVLGGRHFEAALAGVGARPKRERDTGAAASTATAPTNATNGAAPPPAAPPAPVPSSPVKEKVGGTSNNPTASPPRSRNRRGGGPAQQQSTSPTATKLPAILQRDAPATQAPPLLARPREEDEEEGGEVGGGVVPEEGRAVDDPGGGIHQEQEKFLSRWYQSPTKLEESSLDSMSFLDPHCKGPQPVFGWLATVVIMDHRWPSYPPHSDFACTPLLPTNPPSSPLPY</sequence>
<dbReference type="STRING" id="240176.A8P0K1"/>
<comment type="subcellular location">
    <subcellularLocation>
        <location evidence="1">Nucleus</location>
    </subcellularLocation>
</comment>
<evidence type="ECO:0000259" key="6">
    <source>
        <dbReference type="Pfam" id="PF03467"/>
    </source>
</evidence>
<keyword evidence="8" id="KW-1185">Reference proteome</keyword>
<proteinExistence type="inferred from homology"/>
<accession>A8P0K1</accession>
<dbReference type="Proteomes" id="UP000001861">
    <property type="component" value="Unassembled WGS sequence"/>
</dbReference>
<feature type="region of interest" description="Disordered" evidence="5">
    <location>
        <begin position="250"/>
        <end position="536"/>
    </location>
</feature>
<dbReference type="OrthoDB" id="18087at2759"/>
<dbReference type="InterPro" id="IPR039722">
    <property type="entry name" value="Upf3"/>
</dbReference>
<evidence type="ECO:0000256" key="4">
    <source>
        <dbReference type="ARBA" id="ARBA00023242"/>
    </source>
</evidence>
<dbReference type="SUPFAM" id="SSF54928">
    <property type="entry name" value="RNA-binding domain, RBD"/>
    <property type="match status" value="1"/>
</dbReference>
<name>A8P0K1_COPC7</name>
<dbReference type="KEGG" id="cci:CC1G_10331"/>
<dbReference type="RefSeq" id="XP_001837910.1">
    <property type="nucleotide sequence ID" value="XM_001837858.2"/>
</dbReference>
<dbReference type="Pfam" id="PF03467">
    <property type="entry name" value="Smg4_UPF3"/>
    <property type="match status" value="1"/>
</dbReference>
<evidence type="ECO:0000313" key="7">
    <source>
        <dbReference type="EMBL" id="EAU83926.1"/>
    </source>
</evidence>
<comment type="similarity">
    <text evidence="2">Belongs to the RENT3 family.</text>
</comment>
<keyword evidence="4" id="KW-0539">Nucleus</keyword>
<dbReference type="AlphaFoldDB" id="A8P0K1"/>
<dbReference type="PANTHER" id="PTHR13112:SF0">
    <property type="entry name" value="FI21285P1"/>
    <property type="match status" value="1"/>
</dbReference>
<keyword evidence="3" id="KW-0866">Nonsense-mediated mRNA decay</keyword>